<dbReference type="Pfam" id="PF19300">
    <property type="entry name" value="BPD_transp_1_N"/>
    <property type="match status" value="1"/>
</dbReference>
<keyword evidence="3" id="KW-1003">Cell membrane</keyword>
<dbReference type="CDD" id="cd06261">
    <property type="entry name" value="TM_PBP2"/>
    <property type="match status" value="1"/>
</dbReference>
<evidence type="ECO:0000256" key="5">
    <source>
        <dbReference type="ARBA" id="ARBA00022989"/>
    </source>
</evidence>
<dbReference type="Pfam" id="PF00528">
    <property type="entry name" value="BPD_transp_1"/>
    <property type="match status" value="1"/>
</dbReference>
<feature type="transmembrane region" description="Helical" evidence="7">
    <location>
        <begin position="133"/>
        <end position="154"/>
    </location>
</feature>
<dbReference type="EMBL" id="CP045798">
    <property type="protein sequence ID" value="QNB48020.1"/>
    <property type="molecule type" value="Genomic_DNA"/>
</dbReference>
<dbReference type="InterPro" id="IPR035906">
    <property type="entry name" value="MetI-like_sf"/>
</dbReference>
<evidence type="ECO:0000256" key="6">
    <source>
        <dbReference type="ARBA" id="ARBA00023136"/>
    </source>
</evidence>
<keyword evidence="5 7" id="KW-1133">Transmembrane helix</keyword>
<dbReference type="OrthoDB" id="9773221at2"/>
<keyword evidence="10" id="KW-1185">Reference proteome</keyword>
<organism evidence="9 10">
    <name type="scientific">Thermanaerosceptrum fracticalcis</name>
    <dbReference type="NCBI Taxonomy" id="1712410"/>
    <lineage>
        <taxon>Bacteria</taxon>
        <taxon>Bacillati</taxon>
        <taxon>Bacillota</taxon>
        <taxon>Clostridia</taxon>
        <taxon>Eubacteriales</taxon>
        <taxon>Peptococcaceae</taxon>
        <taxon>Thermanaerosceptrum</taxon>
    </lineage>
</organism>
<evidence type="ECO:0000313" key="9">
    <source>
        <dbReference type="EMBL" id="QNB48020.1"/>
    </source>
</evidence>
<feature type="domain" description="ABC transmembrane type-1" evidence="8">
    <location>
        <begin position="94"/>
        <end position="295"/>
    </location>
</feature>
<keyword evidence="6 7" id="KW-0472">Membrane</keyword>
<feature type="transmembrane region" description="Helical" evidence="7">
    <location>
        <begin position="100"/>
        <end position="121"/>
    </location>
</feature>
<dbReference type="Proteomes" id="UP000515847">
    <property type="component" value="Chromosome"/>
</dbReference>
<comment type="similarity">
    <text evidence="7">Belongs to the binding-protein-dependent transport system permease family.</text>
</comment>
<gene>
    <name evidence="9" type="ORF">BR63_18175</name>
</gene>
<keyword evidence="2 7" id="KW-0813">Transport</keyword>
<feature type="transmembrane region" description="Helical" evidence="7">
    <location>
        <begin position="9"/>
        <end position="30"/>
    </location>
</feature>
<reference evidence="9 10" key="1">
    <citation type="journal article" date="2019" name="Front. Microbiol.">
        <title>Thermoanaerosceptrum fracticalcis gen. nov. sp. nov., a Novel Fumarate-Fermenting Microorganism From a Deep Fractured Carbonate Aquifer of the US Great Basin.</title>
        <authorList>
            <person name="Hamilton-Brehm S.D."/>
            <person name="Stewart L.E."/>
            <person name="Zavarin M."/>
            <person name="Caldwell M."/>
            <person name="Lawson P.A."/>
            <person name="Onstott T.C."/>
            <person name="Grzymski J."/>
            <person name="Neveux I."/>
            <person name="Lollar B.S."/>
            <person name="Russell C.E."/>
            <person name="Moser D.P."/>
        </authorList>
    </citation>
    <scope>NUCLEOTIDE SEQUENCE [LARGE SCALE GENOMIC DNA]</scope>
    <source>
        <strain evidence="9 10">DRI-13</strain>
    </source>
</reference>
<dbReference type="InterPro" id="IPR000515">
    <property type="entry name" value="MetI-like"/>
</dbReference>
<dbReference type="RefSeq" id="WP_034420499.1">
    <property type="nucleotide sequence ID" value="NZ_CP045798.1"/>
</dbReference>
<evidence type="ECO:0000256" key="7">
    <source>
        <dbReference type="RuleBase" id="RU363032"/>
    </source>
</evidence>
<feature type="transmembrane region" description="Helical" evidence="7">
    <location>
        <begin position="272"/>
        <end position="298"/>
    </location>
</feature>
<proteinExistence type="inferred from homology"/>
<dbReference type="SUPFAM" id="SSF161098">
    <property type="entry name" value="MetI-like"/>
    <property type="match status" value="1"/>
</dbReference>
<evidence type="ECO:0000256" key="2">
    <source>
        <dbReference type="ARBA" id="ARBA00022448"/>
    </source>
</evidence>
<protein>
    <submittedName>
        <fullName evidence="9">ABC transporter permease subunit</fullName>
    </submittedName>
</protein>
<dbReference type="AlphaFoldDB" id="A0A7G6E7G6"/>
<feature type="transmembrane region" description="Helical" evidence="7">
    <location>
        <begin position="166"/>
        <end position="188"/>
    </location>
</feature>
<comment type="subcellular location">
    <subcellularLocation>
        <location evidence="1 7">Cell membrane</location>
        <topology evidence="1 7">Multi-pass membrane protein</topology>
    </subcellularLocation>
</comment>
<name>A0A7G6E7G6_THEFR</name>
<evidence type="ECO:0000313" key="10">
    <source>
        <dbReference type="Proteomes" id="UP000515847"/>
    </source>
</evidence>
<dbReference type="PROSITE" id="PS50928">
    <property type="entry name" value="ABC_TM1"/>
    <property type="match status" value="1"/>
</dbReference>
<sequence>MFKFILNRLATSAITIFLIVTITFVLMHAIPGGPFTREKALPPEVQKQIEEKYHLNDPLWKQYTDYLVSLAKGDLGPSFKYPGLTVNDIIKKGFPVSAQLGLITLVIMLVVGIPAGIISALRQNKWQDHLAMFLATIGVAIPNFVVATLLIYIFGVKLGWLPTSRWVSWKSTIMPAIALAGYSTAYIARLTRSSFLEIIQQDYIRTARAKGLPERVVIYKHALKNALIPIITYLGPVIATLLTGTFVIEKIFAIPGLGQHFVTSIGNRDYTVILGTTVFYATFMVLMNLLVDIIYGFIDPRIRIGK</sequence>
<dbReference type="KEGG" id="tfr:BR63_18175"/>
<dbReference type="PANTHER" id="PTHR30465">
    <property type="entry name" value="INNER MEMBRANE ABC TRANSPORTER"/>
    <property type="match status" value="1"/>
</dbReference>
<accession>A0A7G6E7G6</accession>
<evidence type="ECO:0000259" key="8">
    <source>
        <dbReference type="PROSITE" id="PS50928"/>
    </source>
</evidence>
<dbReference type="GO" id="GO:0005886">
    <property type="term" value="C:plasma membrane"/>
    <property type="evidence" value="ECO:0007669"/>
    <property type="project" value="UniProtKB-SubCell"/>
</dbReference>
<dbReference type="InterPro" id="IPR045621">
    <property type="entry name" value="BPD_transp_1_N"/>
</dbReference>
<dbReference type="GO" id="GO:0055085">
    <property type="term" value="P:transmembrane transport"/>
    <property type="evidence" value="ECO:0007669"/>
    <property type="project" value="InterPro"/>
</dbReference>
<evidence type="ECO:0000256" key="3">
    <source>
        <dbReference type="ARBA" id="ARBA00022475"/>
    </source>
</evidence>
<evidence type="ECO:0000256" key="1">
    <source>
        <dbReference type="ARBA" id="ARBA00004651"/>
    </source>
</evidence>
<evidence type="ECO:0000256" key="4">
    <source>
        <dbReference type="ARBA" id="ARBA00022692"/>
    </source>
</evidence>
<dbReference type="Gene3D" id="1.10.3720.10">
    <property type="entry name" value="MetI-like"/>
    <property type="match status" value="1"/>
</dbReference>
<dbReference type="PANTHER" id="PTHR30465:SF74">
    <property type="entry name" value="OLIGOPEPTIDE TRANSPORT SYSTEM PERMEASE PROTEIN OPPB"/>
    <property type="match status" value="1"/>
</dbReference>
<feature type="transmembrane region" description="Helical" evidence="7">
    <location>
        <begin position="230"/>
        <end position="252"/>
    </location>
</feature>
<keyword evidence="4 7" id="KW-0812">Transmembrane</keyword>